<evidence type="ECO:0000313" key="3">
    <source>
        <dbReference type="Proteomes" id="UP000253345"/>
    </source>
</evidence>
<accession>A0A368YKJ3</accession>
<gene>
    <name evidence="2" type="ORF">DFP89_1176</name>
</gene>
<name>A0A368YKJ3_9RHOB</name>
<dbReference type="OrthoDB" id="7775930at2"/>
<dbReference type="Proteomes" id="UP000253345">
    <property type="component" value="Unassembled WGS sequence"/>
</dbReference>
<comment type="caution">
    <text evidence="2">The sequence shown here is derived from an EMBL/GenBank/DDBJ whole genome shotgun (WGS) entry which is preliminary data.</text>
</comment>
<evidence type="ECO:0000313" key="2">
    <source>
        <dbReference type="EMBL" id="RCW80761.1"/>
    </source>
</evidence>
<sequence length="104" mass="11770">MNDATEYLKQARVALIAFEPDKAEEMLRKFEAELQNHPLTEDAATRCTAELSAIRDLAASAREGVFAAQRQFQEILKLSRHLDGYDKTGKKTTEQVGPRSTRKF</sequence>
<evidence type="ECO:0000256" key="1">
    <source>
        <dbReference type="SAM" id="MobiDB-lite"/>
    </source>
</evidence>
<protein>
    <submittedName>
        <fullName evidence="2">Uncharacterized protein</fullName>
    </submittedName>
</protein>
<organism evidence="2 3">
    <name type="scientific">Paracoccus lutimaris</name>
    <dbReference type="NCBI Taxonomy" id="1490030"/>
    <lineage>
        <taxon>Bacteria</taxon>
        <taxon>Pseudomonadati</taxon>
        <taxon>Pseudomonadota</taxon>
        <taxon>Alphaproteobacteria</taxon>
        <taxon>Rhodobacterales</taxon>
        <taxon>Paracoccaceae</taxon>
        <taxon>Paracoccus</taxon>
    </lineage>
</organism>
<dbReference type="EMBL" id="QPJL01000017">
    <property type="protein sequence ID" value="RCW80761.1"/>
    <property type="molecule type" value="Genomic_DNA"/>
</dbReference>
<feature type="region of interest" description="Disordered" evidence="1">
    <location>
        <begin position="85"/>
        <end position="104"/>
    </location>
</feature>
<dbReference type="AlphaFoldDB" id="A0A368YKJ3"/>
<reference evidence="2 3" key="1">
    <citation type="submission" date="2018-07" db="EMBL/GenBank/DDBJ databases">
        <title>Genomic Encyclopedia of Type Strains, Phase III (KMG-III): the genomes of soil and plant-associated and newly described type strains.</title>
        <authorList>
            <person name="Whitman W."/>
        </authorList>
    </citation>
    <scope>NUCLEOTIDE SEQUENCE [LARGE SCALE GENOMIC DNA]</scope>
    <source>
        <strain evidence="2 3">CECT 8525</strain>
    </source>
</reference>
<proteinExistence type="predicted"/>
<keyword evidence="3" id="KW-1185">Reference proteome</keyword>
<dbReference type="RefSeq" id="WP_114350069.1">
    <property type="nucleotide sequence ID" value="NZ_QPJL01000017.1"/>
</dbReference>